<protein>
    <submittedName>
        <fullName evidence="1">Uncharacterized protein</fullName>
    </submittedName>
</protein>
<dbReference type="EMBL" id="REGN01002801">
    <property type="protein sequence ID" value="RNA26115.1"/>
    <property type="molecule type" value="Genomic_DNA"/>
</dbReference>
<evidence type="ECO:0000313" key="1">
    <source>
        <dbReference type="EMBL" id="RNA26115.1"/>
    </source>
</evidence>
<accession>A0A3M7RS04</accession>
<proteinExistence type="predicted"/>
<name>A0A3M7RS04_BRAPC</name>
<reference evidence="1 2" key="1">
    <citation type="journal article" date="2018" name="Sci. Rep.">
        <title>Genomic signatures of local adaptation to the degree of environmental predictability in rotifers.</title>
        <authorList>
            <person name="Franch-Gras L."/>
            <person name="Hahn C."/>
            <person name="Garcia-Roger E.M."/>
            <person name="Carmona M.J."/>
            <person name="Serra M."/>
            <person name="Gomez A."/>
        </authorList>
    </citation>
    <scope>NUCLEOTIDE SEQUENCE [LARGE SCALE GENOMIC DNA]</scope>
    <source>
        <strain evidence="1">HYR1</strain>
    </source>
</reference>
<comment type="caution">
    <text evidence="1">The sequence shown here is derived from an EMBL/GenBank/DDBJ whole genome shotgun (WGS) entry which is preliminary data.</text>
</comment>
<sequence>MLQNSYKMKSFNNVLITMLDISEIGQKSIFEKFADFSSLEESLGFHRMEKKNNFYAFHDLTQKLKKPKTEQKNS</sequence>
<gene>
    <name evidence="1" type="ORF">BpHYR1_021934</name>
</gene>
<evidence type="ECO:0000313" key="2">
    <source>
        <dbReference type="Proteomes" id="UP000276133"/>
    </source>
</evidence>
<dbReference type="Proteomes" id="UP000276133">
    <property type="component" value="Unassembled WGS sequence"/>
</dbReference>
<keyword evidence="2" id="KW-1185">Reference proteome</keyword>
<dbReference type="AlphaFoldDB" id="A0A3M7RS04"/>
<organism evidence="1 2">
    <name type="scientific">Brachionus plicatilis</name>
    <name type="common">Marine rotifer</name>
    <name type="synonym">Brachionus muelleri</name>
    <dbReference type="NCBI Taxonomy" id="10195"/>
    <lineage>
        <taxon>Eukaryota</taxon>
        <taxon>Metazoa</taxon>
        <taxon>Spiralia</taxon>
        <taxon>Gnathifera</taxon>
        <taxon>Rotifera</taxon>
        <taxon>Eurotatoria</taxon>
        <taxon>Monogononta</taxon>
        <taxon>Pseudotrocha</taxon>
        <taxon>Ploima</taxon>
        <taxon>Brachionidae</taxon>
        <taxon>Brachionus</taxon>
    </lineage>
</organism>